<dbReference type="InterPro" id="IPR043519">
    <property type="entry name" value="NT_sf"/>
</dbReference>
<proteinExistence type="predicted"/>
<protein>
    <recommendedName>
        <fullName evidence="3">Peptidase S24/S26A/S26B/S26C domain-containing protein</fullName>
    </recommendedName>
</protein>
<evidence type="ECO:0008006" key="3">
    <source>
        <dbReference type="Google" id="ProtNLM"/>
    </source>
</evidence>
<gene>
    <name evidence="1" type="ORF">A2Y68_00595</name>
</gene>
<dbReference type="SUPFAM" id="SSF81301">
    <property type="entry name" value="Nucleotidyltransferase"/>
    <property type="match status" value="1"/>
</dbReference>
<dbReference type="STRING" id="1802479.A2Y68_00595"/>
<evidence type="ECO:0000313" key="1">
    <source>
        <dbReference type="EMBL" id="OGM09912.1"/>
    </source>
</evidence>
<evidence type="ECO:0000313" key="2">
    <source>
        <dbReference type="Proteomes" id="UP000176778"/>
    </source>
</evidence>
<dbReference type="Pfam" id="PF14907">
    <property type="entry name" value="NTP_transf_5"/>
    <property type="match status" value="1"/>
</dbReference>
<dbReference type="InterPro" id="IPR039498">
    <property type="entry name" value="NTP_transf_5"/>
</dbReference>
<dbReference type="EMBL" id="MGFR01000002">
    <property type="protein sequence ID" value="OGM09912.1"/>
    <property type="molecule type" value="Genomic_DNA"/>
</dbReference>
<reference evidence="1 2" key="1">
    <citation type="journal article" date="2016" name="Nat. Commun.">
        <title>Thousands of microbial genomes shed light on interconnected biogeochemical processes in an aquifer system.</title>
        <authorList>
            <person name="Anantharaman K."/>
            <person name="Brown C.T."/>
            <person name="Hug L.A."/>
            <person name="Sharon I."/>
            <person name="Castelle C.J."/>
            <person name="Probst A.J."/>
            <person name="Thomas B.C."/>
            <person name="Singh A."/>
            <person name="Wilkins M.J."/>
            <person name="Karaoz U."/>
            <person name="Brodie E.L."/>
            <person name="Williams K.H."/>
            <person name="Hubbard S.S."/>
            <person name="Banfield J.F."/>
        </authorList>
    </citation>
    <scope>NUCLEOTIDE SEQUENCE [LARGE SCALE GENOMIC DNA]</scope>
</reference>
<organism evidence="1 2">
    <name type="scientific">Candidatus Woesebacteria bacterium RBG_13_46_13</name>
    <dbReference type="NCBI Taxonomy" id="1802479"/>
    <lineage>
        <taxon>Bacteria</taxon>
        <taxon>Candidatus Woeseibacteriota</taxon>
    </lineage>
</organism>
<comment type="caution">
    <text evidence="1">The sequence shown here is derived from an EMBL/GenBank/DDBJ whole genome shotgun (WGS) entry which is preliminary data.</text>
</comment>
<name>A0A1F7X4A9_9BACT</name>
<sequence length="403" mass="46056">MFPLFLPGDKVEIEDQKDCSTGNIVAYLASGKLIAHRIVYTFPDRKNFITKGDNNLLPDKKIALGEILGKVIAIKRGSTRIALEHLYYTQSSFYLSQLVKVEKSLKRAKIKFIVLRGIVPYLHWAKSPPNRLLADCDIFVREDDFKKVIRVLSPLGFTKSPATLFAKEFTNASEVTLTKNIFPFPVRVDLHRGLGIPFTKLTYLNSLFPKVKEFEQSLFTNSISVKQGSARFKILDKETFVIYLLLHWYRHNYEGLSRIELVKKMTESGLDWKRLFRLSKKYGVPSPVHLGLILSEKYLDLAFPNRKKDYALYLLSLFISPFSTGNRVFQGVKRLLLVFLLSPAGLSLKLRLLLSPKTLRFIPLAIGSFIKTRNQKRKGLISEDYAAHGLNPDSKTKARPSRE</sequence>
<dbReference type="Proteomes" id="UP000176778">
    <property type="component" value="Unassembled WGS sequence"/>
</dbReference>
<accession>A0A1F7X4A9</accession>
<dbReference type="AlphaFoldDB" id="A0A1F7X4A9"/>